<protein>
    <recommendedName>
        <fullName evidence="1">Peptidase A1 domain-containing protein</fullName>
    </recommendedName>
</protein>
<dbReference type="InterPro" id="IPR033121">
    <property type="entry name" value="PEPTIDASE_A1"/>
</dbReference>
<reference evidence="2 3" key="1">
    <citation type="submission" date="2020-01" db="EMBL/GenBank/DDBJ databases">
        <authorList>
            <person name="Palmer J.M."/>
        </authorList>
    </citation>
    <scope>NUCLEOTIDE SEQUENCE [LARGE SCALE GENOMIC DNA]</scope>
    <source>
        <strain evidence="2 3">TWF970</strain>
    </source>
</reference>
<dbReference type="Gene3D" id="2.40.70.10">
    <property type="entry name" value="Acid Proteases"/>
    <property type="match status" value="2"/>
</dbReference>
<dbReference type="Pfam" id="PF00026">
    <property type="entry name" value="Asp"/>
    <property type="match status" value="1"/>
</dbReference>
<dbReference type="InterPro" id="IPR021109">
    <property type="entry name" value="Peptidase_aspartic_dom_sf"/>
</dbReference>
<dbReference type="OrthoDB" id="771136at2759"/>
<organism evidence="2 3">
    <name type="scientific">Orbilia oligospora</name>
    <name type="common">Nematode-trapping fungus</name>
    <name type="synonym">Arthrobotrys oligospora</name>
    <dbReference type="NCBI Taxonomy" id="2813651"/>
    <lineage>
        <taxon>Eukaryota</taxon>
        <taxon>Fungi</taxon>
        <taxon>Dikarya</taxon>
        <taxon>Ascomycota</taxon>
        <taxon>Pezizomycotina</taxon>
        <taxon>Orbiliomycetes</taxon>
        <taxon>Orbiliales</taxon>
        <taxon>Orbiliaceae</taxon>
        <taxon>Orbilia</taxon>
    </lineage>
</organism>
<dbReference type="AlphaFoldDB" id="A0A7C8VLU4"/>
<sequence length="466" mass="51840">MEPIHLRMMLRIISLTITLLFLLIRLAWKLNTLHRIKVPSGKPAETLSQKSALSLRIRAEKKHVILQTEYQFTKLGNVYGRIKTPVLFGDDNQILNLDISTIPVTWGPQEPSSPYESCKINNCAYKSTSGYYSKHDKPVIGEKTWGNKTNCSGQQSRWADGEIVEDVVTIEDTHVNLQFLAATSWANNTQPLFGLGLNFGDTFGVKDTQEGKDREYGYLSVLFDQSRIGAKVCSFYNIVDTNLAGEIVFGGVNPNRFYGELDVYDPPAPQDNGFPDGKDRAYLMDFPTVRIGDITNNTTMVLHSPNSSANDYMPFIRLNSLLSHLTLPLPIVDDFHSAMTEFEQYVLELSFRKATISIPFQDFVQAVPGNLDLCPIFLFGAPAAHDSSLGGAFFKAAYIVLEPDANRVAIAAAVRDPSAPSDAATKEISDGGIQRQTFNDNRSPKIYPNFLPTPKSLEKLLPYLAK</sequence>
<feature type="domain" description="Peptidase A1" evidence="1">
    <location>
        <begin position="82"/>
        <end position="411"/>
    </location>
</feature>
<dbReference type="EMBL" id="JAABOJ010000004">
    <property type="protein sequence ID" value="KAF3287609.1"/>
    <property type="molecule type" value="Genomic_DNA"/>
</dbReference>
<proteinExistence type="predicted"/>
<dbReference type="PROSITE" id="PS51767">
    <property type="entry name" value="PEPTIDASE_A1"/>
    <property type="match status" value="1"/>
</dbReference>
<dbReference type="Proteomes" id="UP000474640">
    <property type="component" value="Unassembled WGS sequence"/>
</dbReference>
<gene>
    <name evidence="2" type="ORF">TWF970_007321</name>
</gene>
<accession>A0A7C8VLU4</accession>
<evidence type="ECO:0000313" key="2">
    <source>
        <dbReference type="EMBL" id="KAF3287609.1"/>
    </source>
</evidence>
<evidence type="ECO:0000259" key="1">
    <source>
        <dbReference type="PROSITE" id="PS51767"/>
    </source>
</evidence>
<comment type="caution">
    <text evidence="2">The sequence shown here is derived from an EMBL/GenBank/DDBJ whole genome shotgun (WGS) entry which is preliminary data.</text>
</comment>
<dbReference type="SUPFAM" id="SSF50630">
    <property type="entry name" value="Acid proteases"/>
    <property type="match status" value="1"/>
</dbReference>
<evidence type="ECO:0000313" key="3">
    <source>
        <dbReference type="Proteomes" id="UP000474640"/>
    </source>
</evidence>
<name>A0A7C8VLU4_ORBOL</name>